<dbReference type="OrthoDB" id="1939479at2759"/>
<evidence type="ECO:0000313" key="3">
    <source>
        <dbReference type="Proteomes" id="UP000218209"/>
    </source>
</evidence>
<accession>A0A1X6P226</accession>
<keyword evidence="3" id="KW-1185">Reference proteome</keyword>
<dbReference type="EMBL" id="KV918931">
    <property type="protein sequence ID" value="OSX74790.1"/>
    <property type="molecule type" value="Genomic_DNA"/>
</dbReference>
<dbReference type="InterPro" id="IPR038765">
    <property type="entry name" value="Papain-like_cys_pep_sf"/>
</dbReference>
<protein>
    <recommendedName>
        <fullName evidence="4">Ubiquitin-like protease family profile domain-containing protein</fullName>
    </recommendedName>
</protein>
<reference evidence="2 3" key="1">
    <citation type="submission" date="2017-03" db="EMBL/GenBank/DDBJ databases">
        <title>WGS assembly of Porphyra umbilicalis.</title>
        <authorList>
            <person name="Brawley S.H."/>
            <person name="Blouin N.A."/>
            <person name="Ficko-Blean E."/>
            <person name="Wheeler G.L."/>
            <person name="Lohr M."/>
            <person name="Goodson H.V."/>
            <person name="Jenkins J.W."/>
            <person name="Blaby-Haas C.E."/>
            <person name="Helliwell K.E."/>
            <person name="Chan C."/>
            <person name="Marriage T."/>
            <person name="Bhattacharya D."/>
            <person name="Klein A.S."/>
            <person name="Badis Y."/>
            <person name="Brodie J."/>
            <person name="Cao Y."/>
            <person name="Collen J."/>
            <person name="Dittami S.M."/>
            <person name="Gachon C.M."/>
            <person name="Green B.R."/>
            <person name="Karpowicz S."/>
            <person name="Kim J.W."/>
            <person name="Kudahl U."/>
            <person name="Lin S."/>
            <person name="Michel G."/>
            <person name="Mittag M."/>
            <person name="Olson B.J."/>
            <person name="Pangilinan J."/>
            <person name="Peng Y."/>
            <person name="Qiu H."/>
            <person name="Shu S."/>
            <person name="Singer J.T."/>
            <person name="Smith A.G."/>
            <person name="Sprecher B.N."/>
            <person name="Wagner V."/>
            <person name="Wang W."/>
            <person name="Wang Z.-Y."/>
            <person name="Yan J."/>
            <person name="Yarish C."/>
            <person name="Zoeuner-Riek S."/>
            <person name="Zhuang Y."/>
            <person name="Zou Y."/>
            <person name="Lindquist E.A."/>
            <person name="Grimwood J."/>
            <person name="Barry K."/>
            <person name="Rokhsar D.S."/>
            <person name="Schmutz J."/>
            <person name="Stiller J.W."/>
            <person name="Grossman A.R."/>
            <person name="Prochnik S.E."/>
        </authorList>
    </citation>
    <scope>NUCLEOTIDE SEQUENCE [LARGE SCALE GENOMIC DNA]</scope>
    <source>
        <strain evidence="2">4086291</strain>
    </source>
</reference>
<evidence type="ECO:0008006" key="4">
    <source>
        <dbReference type="Google" id="ProtNLM"/>
    </source>
</evidence>
<name>A0A1X6P226_PORUM</name>
<sequence>MQAIATLARQLIDGHRGPVKLTGFYAVLQADTGDVGTNPKNIIIDCYGAKRTVEEKDMIMAEWGQRRCGPTGDPKIANSGVTVKTEKPTSFLSRDAGAQSSDGGGDAASGSDVADVVYPEITMNGAELLLSLASKQKGKQMLSLVELGAVLKKCNLRSYKQLTYNIVKAIFKNAFTLLHSRGVRKGDFTWSRVTPPGLLLNEWGLEGATVTVDGGSFVPPDNGKARGAGGVDKKRFGLCVAAHLCPFWSAVLRGYMMENPLNKIAVAKRFRQGDDAFANAGGRRSRKKRMLRLSGDVALDKDPVKKTSGDKMPTQPAGNDVPKTPTQPAGNDVFDQPTDVGELPLAMAPLSQLAQATQVYHLSDLLLLDPAPLLPSSTRVSILRLPANEIDIVRHAEDQLRVVLPRALIKQAYRGLKMTDDSSSAVAIDGESSGDARSGGDASGASSAVVCMAVGKHAPMQCSIASLINMSSVHSLNEQLRMCAAFSHWVQPLRESAAEFPWQLEFLVGSLLSVGAAAEYVWSACAESHVGDPAWRYFLMGAGSEGDKLGSRMYGGCTVTYSDVVLGGQREYMTNGVLDAALVEMRLYSVQRLSPAYVLLTGQSASFTTCNKKQVDEAVAREKVKEIYDVMPHARYHRFVMLLNLVGQHWISAEVMPNGNINILDSSDGCFKNEKDFAVSRVELFAREVDRLRRLGDPSAPVVDKWKVSFVNTPYQRDSYNCGPFALAHLWCAMTGEELGKIPGLIGDHMRLGILFTLLHCGKRYEDARLAAFASRRDSVAKFM</sequence>
<organism evidence="2 3">
    <name type="scientific">Porphyra umbilicalis</name>
    <name type="common">Purple laver</name>
    <name type="synonym">Red alga</name>
    <dbReference type="NCBI Taxonomy" id="2786"/>
    <lineage>
        <taxon>Eukaryota</taxon>
        <taxon>Rhodophyta</taxon>
        <taxon>Bangiophyceae</taxon>
        <taxon>Bangiales</taxon>
        <taxon>Bangiaceae</taxon>
        <taxon>Porphyra</taxon>
    </lineage>
</organism>
<dbReference type="Proteomes" id="UP000218209">
    <property type="component" value="Unassembled WGS sequence"/>
</dbReference>
<feature type="compositionally biased region" description="Basic and acidic residues" evidence="1">
    <location>
        <begin position="300"/>
        <end position="309"/>
    </location>
</feature>
<feature type="region of interest" description="Disordered" evidence="1">
    <location>
        <begin position="92"/>
        <end position="111"/>
    </location>
</feature>
<evidence type="ECO:0000256" key="1">
    <source>
        <dbReference type="SAM" id="MobiDB-lite"/>
    </source>
</evidence>
<dbReference type="SUPFAM" id="SSF54001">
    <property type="entry name" value="Cysteine proteinases"/>
    <property type="match status" value="1"/>
</dbReference>
<dbReference type="Gene3D" id="3.40.395.10">
    <property type="entry name" value="Adenoviral Proteinase, Chain A"/>
    <property type="match status" value="1"/>
</dbReference>
<evidence type="ECO:0000313" key="2">
    <source>
        <dbReference type="EMBL" id="OSX74790.1"/>
    </source>
</evidence>
<feature type="region of interest" description="Disordered" evidence="1">
    <location>
        <begin position="300"/>
        <end position="328"/>
    </location>
</feature>
<gene>
    <name evidence="2" type="ORF">BU14_0268s0031</name>
</gene>
<proteinExistence type="predicted"/>
<dbReference type="AlphaFoldDB" id="A0A1X6P226"/>